<keyword evidence="1" id="KW-0808">Transferase</keyword>
<organism evidence="1 2">
    <name type="scientific">Halanaerobium saccharolyticum</name>
    <dbReference type="NCBI Taxonomy" id="43595"/>
    <lineage>
        <taxon>Bacteria</taxon>
        <taxon>Bacillati</taxon>
        <taxon>Bacillota</taxon>
        <taxon>Clostridia</taxon>
        <taxon>Halanaerobiales</taxon>
        <taxon>Halanaerobiaceae</taxon>
        <taxon>Halanaerobium</taxon>
    </lineage>
</organism>
<proteinExistence type="predicted"/>
<dbReference type="InterPro" id="IPR007530">
    <property type="entry name" value="Aminoglycoside_adenylylTfrase"/>
</dbReference>
<dbReference type="Proteomes" id="UP000295176">
    <property type="component" value="Unassembled WGS sequence"/>
</dbReference>
<accession>A0A4R6RC80</accession>
<comment type="caution">
    <text evidence="1">The sequence shown here is derived from an EMBL/GenBank/DDBJ whole genome shotgun (WGS) entry which is preliminary data.</text>
</comment>
<name>A0A4R6RC80_9FIRM</name>
<sequence>MKLNKYEKFTDNLKEKLLNYNQVTGLVAVGSMSKKDHLPDEWSDHDFFVIVKSGYQKYFRENLSWLPDFENILLSFQETDHGLKVFYNNGHLIEFAVFDQEELFLAKINYYRILIDKANIKKNIEKIKDKTTIQTSSYSDNELLIEQFITNLVVGIGRYNRGEIISAHQFVKTSALKKLLLLIEKNNDLDKNIILDNLDPLRRFEFVYPELGAEINNLLLKPIPKAAEELLNILERELPEEIKIKQEKSINIIFEKYLK</sequence>
<protein>
    <submittedName>
        <fullName evidence="1">Streptomycin adenylyltransferase</fullName>
    </submittedName>
</protein>
<dbReference type="SUPFAM" id="SSF81301">
    <property type="entry name" value="Nucleotidyltransferase"/>
    <property type="match status" value="1"/>
</dbReference>
<evidence type="ECO:0000313" key="1">
    <source>
        <dbReference type="EMBL" id="TDP83615.1"/>
    </source>
</evidence>
<reference evidence="1 2" key="1">
    <citation type="submission" date="2019-03" db="EMBL/GenBank/DDBJ databases">
        <title>Subsurface microbial communities from deep shales in Ohio and West Virginia, USA.</title>
        <authorList>
            <person name="Wrighton K."/>
        </authorList>
    </citation>
    <scope>NUCLEOTIDE SEQUENCE [LARGE SCALE GENOMIC DNA]</scope>
    <source>
        <strain evidence="1 2">MSL 7</strain>
    </source>
</reference>
<dbReference type="RefSeq" id="WP_166637205.1">
    <property type="nucleotide sequence ID" value="NZ_SNXX01000044.1"/>
</dbReference>
<keyword evidence="1" id="KW-0548">Nucleotidyltransferase</keyword>
<evidence type="ECO:0000313" key="2">
    <source>
        <dbReference type="Proteomes" id="UP000295176"/>
    </source>
</evidence>
<dbReference type="Gene3D" id="3.30.460.10">
    <property type="entry name" value="Beta Polymerase, domain 2"/>
    <property type="match status" value="1"/>
</dbReference>
<dbReference type="EMBL" id="SNXX01000044">
    <property type="protein sequence ID" value="TDP83615.1"/>
    <property type="molecule type" value="Genomic_DNA"/>
</dbReference>
<gene>
    <name evidence="1" type="ORF">C7957_14411</name>
</gene>
<dbReference type="InterPro" id="IPR043519">
    <property type="entry name" value="NT_sf"/>
</dbReference>
<dbReference type="Pfam" id="PF04439">
    <property type="entry name" value="Adenyl_transf"/>
    <property type="match status" value="1"/>
</dbReference>
<dbReference type="GO" id="GO:0016779">
    <property type="term" value="F:nucleotidyltransferase activity"/>
    <property type="evidence" value="ECO:0007669"/>
    <property type="project" value="UniProtKB-KW"/>
</dbReference>
<dbReference type="AlphaFoldDB" id="A0A4R6RC80"/>